<protein>
    <submittedName>
        <fullName evidence="4">Beta-lactamase/transpeptidase-like protein</fullName>
    </submittedName>
</protein>
<dbReference type="Gene3D" id="3.40.710.10">
    <property type="entry name" value="DD-peptidase/beta-lactamase superfamily"/>
    <property type="match status" value="1"/>
</dbReference>
<feature type="domain" description="Beta-lactamase-related" evidence="3">
    <location>
        <begin position="76"/>
        <end position="430"/>
    </location>
</feature>
<reference evidence="4 5" key="1">
    <citation type="submission" date="2016-07" db="EMBL/GenBank/DDBJ databases">
        <title>Draft genome of the white-rot fungus Obba rivulosa 3A-2.</title>
        <authorList>
            <consortium name="DOE Joint Genome Institute"/>
            <person name="Miettinen O."/>
            <person name="Riley R."/>
            <person name="Acob R."/>
            <person name="Barry K."/>
            <person name="Cullen D."/>
            <person name="De Vries R."/>
            <person name="Hainaut M."/>
            <person name="Hatakka A."/>
            <person name="Henrissat B."/>
            <person name="Hilden K."/>
            <person name="Kuo R."/>
            <person name="Labutti K."/>
            <person name="Lipzen A."/>
            <person name="Makela M.R."/>
            <person name="Sandor L."/>
            <person name="Spatafora J.W."/>
            <person name="Grigoriev I.V."/>
            <person name="Hibbett D.S."/>
        </authorList>
    </citation>
    <scope>NUCLEOTIDE SEQUENCE [LARGE SCALE GENOMIC DNA]</scope>
    <source>
        <strain evidence="4 5">3A-2</strain>
    </source>
</reference>
<dbReference type="EMBL" id="KV722443">
    <property type="protein sequence ID" value="OCH88784.1"/>
    <property type="molecule type" value="Genomic_DNA"/>
</dbReference>
<dbReference type="SUPFAM" id="SSF56601">
    <property type="entry name" value="beta-lactamase/transpeptidase-like"/>
    <property type="match status" value="1"/>
</dbReference>
<gene>
    <name evidence="4" type="ORF">OBBRIDRAFT_794879</name>
</gene>
<proteinExistence type="inferred from homology"/>
<dbReference type="Proteomes" id="UP000250043">
    <property type="component" value="Unassembled WGS sequence"/>
</dbReference>
<organism evidence="4 5">
    <name type="scientific">Obba rivulosa</name>
    <dbReference type="NCBI Taxonomy" id="1052685"/>
    <lineage>
        <taxon>Eukaryota</taxon>
        <taxon>Fungi</taxon>
        <taxon>Dikarya</taxon>
        <taxon>Basidiomycota</taxon>
        <taxon>Agaricomycotina</taxon>
        <taxon>Agaricomycetes</taxon>
        <taxon>Polyporales</taxon>
        <taxon>Gelatoporiaceae</taxon>
        <taxon>Obba</taxon>
    </lineage>
</organism>
<evidence type="ECO:0000256" key="2">
    <source>
        <dbReference type="SAM" id="SignalP"/>
    </source>
</evidence>
<dbReference type="InterPro" id="IPR001466">
    <property type="entry name" value="Beta-lactam-related"/>
</dbReference>
<evidence type="ECO:0000256" key="1">
    <source>
        <dbReference type="ARBA" id="ARBA00038473"/>
    </source>
</evidence>
<feature type="signal peptide" evidence="2">
    <location>
        <begin position="1"/>
        <end position="17"/>
    </location>
</feature>
<dbReference type="OrthoDB" id="428260at2759"/>
<evidence type="ECO:0000313" key="5">
    <source>
        <dbReference type="Proteomes" id="UP000250043"/>
    </source>
</evidence>
<dbReference type="PANTHER" id="PTHR22935:SF95">
    <property type="entry name" value="BETA-LACTAMASE-LIKE 1-RELATED"/>
    <property type="match status" value="1"/>
</dbReference>
<dbReference type="Pfam" id="PF00144">
    <property type="entry name" value="Beta-lactamase"/>
    <property type="match status" value="1"/>
</dbReference>
<dbReference type="AlphaFoldDB" id="A0A8E2AVD5"/>
<keyword evidence="5" id="KW-1185">Reference proteome</keyword>
<dbReference type="InterPro" id="IPR051478">
    <property type="entry name" value="Beta-lactamase-like_AB/R"/>
</dbReference>
<feature type="chain" id="PRO_5034866917" evidence="2">
    <location>
        <begin position="18"/>
        <end position="567"/>
    </location>
</feature>
<keyword evidence="2" id="KW-0732">Signal</keyword>
<evidence type="ECO:0000259" key="3">
    <source>
        <dbReference type="Pfam" id="PF00144"/>
    </source>
</evidence>
<evidence type="ECO:0000313" key="4">
    <source>
        <dbReference type="EMBL" id="OCH88784.1"/>
    </source>
</evidence>
<name>A0A8E2AVD5_9APHY</name>
<dbReference type="PANTHER" id="PTHR22935">
    <property type="entry name" value="PENICILLIN-BINDING PROTEIN"/>
    <property type="match status" value="1"/>
</dbReference>
<dbReference type="InterPro" id="IPR012338">
    <property type="entry name" value="Beta-lactam/transpept-like"/>
</dbReference>
<comment type="similarity">
    <text evidence="1">Belongs to the beta-lactamase family.</text>
</comment>
<sequence>MQTIFTLLSGIVSAVLRYSGPPATDLASHHVEERINCFPFLPKLFTETPPPADDPFIQTAAQQVHQYLSDRFSVGDISSLSVAVVTADGAVFEENYGVMRANESDTSPPTHRHSMYRVASVSKLFAVLEGHVLAQKGVLSWDDPVRKHLPDFSYRLDGFRPGSKSLSLEYAPITLFQLASHMSGLGRDLPSGIASGFPHVVNASGPPPTNGLPFLNRTSLLNVIANSRLVSPPFAYPSYSNTATGLLGLTLVAANRAASHNASQEPETYAELVKRDVFQPLGLNGSHFLATPENRHLLVVSTEESDIVDVDFTDNMNSAGGQFLSLSDAITVLQTLLNPDNAKSILTRYSMNRWMQPVHDFEEDNWTQVGHIWEIVKARDSNGRLRKVYWKLGNLPGYHAAIAIHPGTSYGVAILMSGQYADAAELAYKIFGIFQPAIDAALAQLASDLYSGTWKSQDGDSSAFISVENGTLFMNNLVLNGTDVLPIFGVPGRVALRSTERRDELRLDIGSPNINGKIHYGCMPYWNVQDDWALRNGVPINLLYFTGDGESRILHYPSVDVTMGRSL</sequence>
<accession>A0A8E2AVD5</accession>